<proteinExistence type="inferred from homology"/>
<evidence type="ECO:0000256" key="3">
    <source>
        <dbReference type="SAM" id="MobiDB-lite"/>
    </source>
</evidence>
<dbReference type="Pfam" id="PF02431">
    <property type="entry name" value="Chalcone"/>
    <property type="match status" value="1"/>
</dbReference>
<dbReference type="PANTHER" id="PTHR47588">
    <property type="entry name" value="CHALCONE--FLAVONONE ISOMERASE 3-RELATED"/>
    <property type="match status" value="1"/>
</dbReference>
<evidence type="ECO:0000256" key="2">
    <source>
        <dbReference type="RuleBase" id="RU361158"/>
    </source>
</evidence>
<name>A0A0E0IXB9_ORYNI</name>
<dbReference type="GO" id="GO:0016872">
    <property type="term" value="F:intramolecular lyase activity"/>
    <property type="evidence" value="ECO:0007669"/>
    <property type="project" value="InterPro"/>
</dbReference>
<dbReference type="PANTHER" id="PTHR47588:SF1">
    <property type="entry name" value="CHALCONE--FLAVANONE ISOMERASE 3-RELATED"/>
    <property type="match status" value="1"/>
</dbReference>
<comment type="similarity">
    <text evidence="1 2">Belongs to the chalcone isomerase family.</text>
</comment>
<dbReference type="InterPro" id="IPR016087">
    <property type="entry name" value="Chalcone_isomerase"/>
</dbReference>
<dbReference type="Proteomes" id="UP000006591">
    <property type="component" value="Chromosome 11"/>
</dbReference>
<evidence type="ECO:0000259" key="4">
    <source>
        <dbReference type="Pfam" id="PF02431"/>
    </source>
</evidence>
<dbReference type="Gene3D" id="1.10.890.20">
    <property type="match status" value="1"/>
</dbReference>
<reference evidence="5" key="2">
    <citation type="submission" date="2018-04" db="EMBL/GenBank/DDBJ databases">
        <title>OnivRS2 (Oryza nivara Reference Sequence Version 2).</title>
        <authorList>
            <person name="Zhang J."/>
            <person name="Kudrna D."/>
            <person name="Lee S."/>
            <person name="Talag J."/>
            <person name="Rajasekar S."/>
            <person name="Welchert J."/>
            <person name="Hsing Y.-I."/>
            <person name="Wing R.A."/>
        </authorList>
    </citation>
    <scope>NUCLEOTIDE SEQUENCE [LARGE SCALE GENOMIC DNA]</scope>
    <source>
        <strain evidence="5">SL10</strain>
    </source>
</reference>
<dbReference type="AlphaFoldDB" id="A0A0E0IXB9"/>
<organism evidence="5">
    <name type="scientific">Oryza nivara</name>
    <name type="common">Indian wild rice</name>
    <name type="synonym">Oryza sativa f. spontanea</name>
    <dbReference type="NCBI Taxonomy" id="4536"/>
    <lineage>
        <taxon>Eukaryota</taxon>
        <taxon>Viridiplantae</taxon>
        <taxon>Streptophyta</taxon>
        <taxon>Embryophyta</taxon>
        <taxon>Tracheophyta</taxon>
        <taxon>Spermatophyta</taxon>
        <taxon>Magnoliopsida</taxon>
        <taxon>Liliopsida</taxon>
        <taxon>Poales</taxon>
        <taxon>Poaceae</taxon>
        <taxon>BOP clade</taxon>
        <taxon>Oryzoideae</taxon>
        <taxon>Oryzeae</taxon>
        <taxon>Oryzinae</taxon>
        <taxon>Oryza</taxon>
    </lineage>
</organism>
<evidence type="ECO:0000313" key="6">
    <source>
        <dbReference type="Proteomes" id="UP000006591"/>
    </source>
</evidence>
<evidence type="ECO:0000313" key="5">
    <source>
        <dbReference type="EnsemblPlants" id="ONIVA11G00970.2"/>
    </source>
</evidence>
<dbReference type="STRING" id="4536.A0A0E0IXB9"/>
<feature type="domain" description="Chalcone isomerase" evidence="4">
    <location>
        <begin position="193"/>
        <end position="391"/>
    </location>
</feature>
<dbReference type="eggNOG" id="ENOG502QV3J">
    <property type="taxonomic scope" value="Eukaryota"/>
</dbReference>
<reference evidence="5" key="1">
    <citation type="submission" date="2015-04" db="UniProtKB">
        <authorList>
            <consortium name="EnsemblPlants"/>
        </authorList>
    </citation>
    <scope>IDENTIFICATION</scope>
    <source>
        <strain evidence="5">SL10</strain>
    </source>
</reference>
<dbReference type="EnsemblPlants" id="ONIVA11G00970.2">
    <property type="protein sequence ID" value="ONIVA11G00970.2"/>
    <property type="gene ID" value="ONIVA11G00970"/>
</dbReference>
<dbReference type="InterPro" id="IPR044191">
    <property type="entry name" value="CHI3-like"/>
</dbReference>
<dbReference type="SUPFAM" id="SSF54626">
    <property type="entry name" value="Chalcone isomerase"/>
    <property type="match status" value="1"/>
</dbReference>
<dbReference type="Gene3D" id="3.50.70.10">
    <property type="match status" value="1"/>
</dbReference>
<feature type="region of interest" description="Disordered" evidence="3">
    <location>
        <begin position="92"/>
        <end position="113"/>
    </location>
</feature>
<dbReference type="InterPro" id="IPR036298">
    <property type="entry name" value="Chalcone_isomerase_sf"/>
</dbReference>
<protein>
    <recommendedName>
        <fullName evidence="2">Chalcone-flavonone isomerase family protein</fullName>
    </recommendedName>
</protein>
<accession>A0A0E0IXB9</accession>
<dbReference type="InterPro" id="IPR016089">
    <property type="entry name" value="Chalcone_isomerase_bundle_sf"/>
</dbReference>
<keyword evidence="6" id="KW-1185">Reference proteome</keyword>
<evidence type="ECO:0000256" key="1">
    <source>
        <dbReference type="ARBA" id="ARBA00007166"/>
    </source>
</evidence>
<dbReference type="Gramene" id="ONIVA11G00970.2">
    <property type="protein sequence ID" value="ONIVA11G00970.2"/>
    <property type="gene ID" value="ONIVA11G00970"/>
</dbReference>
<dbReference type="InterPro" id="IPR016088">
    <property type="entry name" value="Chalcone_isomerase_3-sand"/>
</dbReference>
<sequence length="394" mass="43933">MRHCAAEGVRGEFGTFGVVGVSESLRCATPLFFCPVYISYLTPACINPHMLSLANKNISLLTLFRSSAPLYFSRQQLALSIHRKEQKQFQFQPPSGSIAKKNHHRVSPSHEAAPDLTPLREAHTYLNRHRRQAKPLPWSSLSEVPALVEFVRSFALERSFNSADAADFADRYCDFGDIFGKLVGTEIATVEVEGIPFPQEITVSKPLSLLANGITDIEIHFLQIKYNAIGVYLEKDNVLAHLESWKGKKAEELVQDDGFFQALVSAPVEKLLRIVVIKEIKGSQYGVQLESSVRDRLVSVDKYEEDEEEALEKVTEFFQSKYFKPNSVITFHFPTTPGIAEISFVTEGKGEAKLTVENKNVAEMIQKWYLGGESAVSPTTVKSLADQFAALLSA</sequence>